<proteinExistence type="predicted"/>
<sequence>NIETSLNFGIRGMDFIGKENDHHRDESKTGLGDIRLTLRYLSSNVSFGPGARLFFGGGVVIPSDNTVKKNPFKKPLEKHTHFDISEGAFKLVGEIQYFKRDTLPIVKGGILKYSSALTENDYSFMPGYQLDAVAMFYWQTKQIFKGIPQFSLIGQKRGVDHWEGDVAPNSGGLLVIGAAGLMWNLDPHHFTFLIRMPIYQKLNMVQEESSIKNHADMWGFSFSYRTVLTLGDK</sequence>
<feature type="non-terminal residue" evidence="1">
    <location>
        <position position="1"/>
    </location>
</feature>
<name>A0A382SB44_9ZZZZ</name>
<protein>
    <submittedName>
        <fullName evidence="1">Uncharacterized protein</fullName>
    </submittedName>
</protein>
<dbReference type="AlphaFoldDB" id="A0A382SB44"/>
<dbReference type="EMBL" id="UINC01127752">
    <property type="protein sequence ID" value="SVD07083.1"/>
    <property type="molecule type" value="Genomic_DNA"/>
</dbReference>
<reference evidence="1" key="1">
    <citation type="submission" date="2018-05" db="EMBL/GenBank/DDBJ databases">
        <authorList>
            <person name="Lanie J.A."/>
            <person name="Ng W.-L."/>
            <person name="Kazmierczak K.M."/>
            <person name="Andrzejewski T.M."/>
            <person name="Davidsen T.M."/>
            <person name="Wayne K.J."/>
            <person name="Tettelin H."/>
            <person name="Glass J.I."/>
            <person name="Rusch D."/>
            <person name="Podicherti R."/>
            <person name="Tsui H.-C.T."/>
            <person name="Winkler M.E."/>
        </authorList>
    </citation>
    <scope>NUCLEOTIDE SEQUENCE</scope>
</reference>
<gene>
    <name evidence="1" type="ORF">METZ01_LOCUS359937</name>
</gene>
<accession>A0A382SB44</accession>
<evidence type="ECO:0000313" key="1">
    <source>
        <dbReference type="EMBL" id="SVD07083.1"/>
    </source>
</evidence>
<organism evidence="1">
    <name type="scientific">marine metagenome</name>
    <dbReference type="NCBI Taxonomy" id="408172"/>
    <lineage>
        <taxon>unclassified sequences</taxon>
        <taxon>metagenomes</taxon>
        <taxon>ecological metagenomes</taxon>
    </lineage>
</organism>